<name>A0A6S7IHT4_PARCT</name>
<dbReference type="EMBL" id="CACRXK020008920">
    <property type="protein sequence ID" value="CAB4015980.1"/>
    <property type="molecule type" value="Genomic_DNA"/>
</dbReference>
<sequence length="144" mass="16012">MKNILTNSCCLDDKIKPMAIAAAVVAFILGISTILLAVALLCKAKRRHKAKVLVYRQPYNNDSLRGTRQNNGFESAAQYHVKRPVAYEAEQPTYVVTRNAARTPDRSPVLLAENGRSHSPASSGMLWVPNGDDDRKMRTNPIYK</sequence>
<dbReference type="Proteomes" id="UP001152795">
    <property type="component" value="Unassembled WGS sequence"/>
</dbReference>
<proteinExistence type="predicted"/>
<evidence type="ECO:0000313" key="1">
    <source>
        <dbReference type="EMBL" id="CAB4015980.1"/>
    </source>
</evidence>
<comment type="caution">
    <text evidence="1">The sequence shown here is derived from an EMBL/GenBank/DDBJ whole genome shotgun (WGS) entry which is preliminary data.</text>
</comment>
<dbReference type="AlphaFoldDB" id="A0A6S7IHT4"/>
<dbReference type="OrthoDB" id="10432940at2759"/>
<protein>
    <submittedName>
        <fullName evidence="1">Uncharacterized protein</fullName>
    </submittedName>
</protein>
<reference evidence="1" key="1">
    <citation type="submission" date="2020-04" db="EMBL/GenBank/DDBJ databases">
        <authorList>
            <person name="Alioto T."/>
            <person name="Alioto T."/>
            <person name="Gomez Garrido J."/>
        </authorList>
    </citation>
    <scope>NUCLEOTIDE SEQUENCE</scope>
    <source>
        <strain evidence="1">A484AB</strain>
    </source>
</reference>
<evidence type="ECO:0000313" key="2">
    <source>
        <dbReference type="Proteomes" id="UP001152795"/>
    </source>
</evidence>
<keyword evidence="2" id="KW-1185">Reference proteome</keyword>
<accession>A0A6S7IHT4</accession>
<gene>
    <name evidence="1" type="ORF">PACLA_8A081984</name>
</gene>
<organism evidence="1 2">
    <name type="scientific">Paramuricea clavata</name>
    <name type="common">Red gorgonian</name>
    <name type="synonym">Violescent sea-whip</name>
    <dbReference type="NCBI Taxonomy" id="317549"/>
    <lineage>
        <taxon>Eukaryota</taxon>
        <taxon>Metazoa</taxon>
        <taxon>Cnidaria</taxon>
        <taxon>Anthozoa</taxon>
        <taxon>Octocorallia</taxon>
        <taxon>Malacalcyonacea</taxon>
        <taxon>Plexauridae</taxon>
        <taxon>Paramuricea</taxon>
    </lineage>
</organism>